<dbReference type="InterPro" id="IPR025671">
    <property type="entry name" value="HXXEE"/>
</dbReference>
<keyword evidence="1" id="KW-1133">Transmembrane helix</keyword>
<reference evidence="2 3" key="1">
    <citation type="submission" date="2024-10" db="EMBL/GenBank/DDBJ databases">
        <title>The Natural Products Discovery Center: Release of the First 8490 Sequenced Strains for Exploring Actinobacteria Biosynthetic Diversity.</title>
        <authorList>
            <person name="Kalkreuter E."/>
            <person name="Kautsar S.A."/>
            <person name="Yang D."/>
            <person name="Bader C.D."/>
            <person name="Teijaro C.N."/>
            <person name="Fluegel L."/>
            <person name="Davis C.M."/>
            <person name="Simpson J.R."/>
            <person name="Lauterbach L."/>
            <person name="Steele A.D."/>
            <person name="Gui C."/>
            <person name="Meng S."/>
            <person name="Li G."/>
            <person name="Viehrig K."/>
            <person name="Ye F."/>
            <person name="Su P."/>
            <person name="Kiefer A.F."/>
            <person name="Nichols A."/>
            <person name="Cepeda A.J."/>
            <person name="Yan W."/>
            <person name="Fan B."/>
            <person name="Jiang Y."/>
            <person name="Adhikari A."/>
            <person name="Zheng C.-J."/>
            <person name="Schuster L."/>
            <person name="Cowan T.M."/>
            <person name="Smanski M.J."/>
            <person name="Chevrette M.G."/>
            <person name="De Carvalho L.P.S."/>
            <person name="Shen B."/>
        </authorList>
    </citation>
    <scope>NUCLEOTIDE SEQUENCE [LARGE SCALE GENOMIC DNA]</scope>
    <source>
        <strain evidence="2 3">NPDC049503</strain>
    </source>
</reference>
<feature type="transmembrane region" description="Helical" evidence="1">
    <location>
        <begin position="140"/>
        <end position="162"/>
    </location>
</feature>
<feature type="transmembrane region" description="Helical" evidence="1">
    <location>
        <begin position="111"/>
        <end position="128"/>
    </location>
</feature>
<evidence type="ECO:0000313" key="2">
    <source>
        <dbReference type="EMBL" id="MFI7442287.1"/>
    </source>
</evidence>
<sequence>MEKVPAAVTWGLLAAWTVHDAEELATMARWTREARPRLAERYPGLPWDRLEVSQRHVTVAIGLMGGVVAGAAALGARTGGRSRTFQAVLAGFGAHGVVHLAQSVAVRGYTPGAVTAPLVVLPFTAWAWRRLRSSGVPVHGGVATWTGLAALPLALGGVHALAHVLTRPRHPATPPPGPAAPLPRR</sequence>
<proteinExistence type="predicted"/>
<keyword evidence="1" id="KW-0812">Transmembrane</keyword>
<keyword evidence="3" id="KW-1185">Reference proteome</keyword>
<organism evidence="2 3">
    <name type="scientific">Nonomuraea indica</name>
    <dbReference type="NCBI Taxonomy" id="1581193"/>
    <lineage>
        <taxon>Bacteria</taxon>
        <taxon>Bacillati</taxon>
        <taxon>Actinomycetota</taxon>
        <taxon>Actinomycetes</taxon>
        <taxon>Streptosporangiales</taxon>
        <taxon>Streptosporangiaceae</taxon>
        <taxon>Nonomuraea</taxon>
    </lineage>
</organism>
<accession>A0ABW8A717</accession>
<comment type="caution">
    <text evidence="2">The sequence shown here is derived from an EMBL/GenBank/DDBJ whole genome shotgun (WGS) entry which is preliminary data.</text>
</comment>
<dbReference type="RefSeq" id="WP_397022241.1">
    <property type="nucleotide sequence ID" value="NZ_JBITMB010000004.1"/>
</dbReference>
<evidence type="ECO:0000313" key="3">
    <source>
        <dbReference type="Proteomes" id="UP001612928"/>
    </source>
</evidence>
<protein>
    <submittedName>
        <fullName evidence="2">HXXEE domain-containing protein</fullName>
    </submittedName>
</protein>
<gene>
    <name evidence="2" type="ORF">ACIBP5_20165</name>
</gene>
<feature type="transmembrane region" description="Helical" evidence="1">
    <location>
        <begin position="56"/>
        <end position="75"/>
    </location>
</feature>
<keyword evidence="1" id="KW-0472">Membrane</keyword>
<name>A0ABW8A717_9ACTN</name>
<dbReference type="EMBL" id="JBITMB010000004">
    <property type="protein sequence ID" value="MFI7442287.1"/>
    <property type="molecule type" value="Genomic_DNA"/>
</dbReference>
<evidence type="ECO:0000256" key="1">
    <source>
        <dbReference type="SAM" id="Phobius"/>
    </source>
</evidence>
<dbReference type="Pfam" id="PF13787">
    <property type="entry name" value="HXXEE"/>
    <property type="match status" value="1"/>
</dbReference>
<dbReference type="Proteomes" id="UP001612928">
    <property type="component" value="Unassembled WGS sequence"/>
</dbReference>